<keyword evidence="3" id="KW-1185">Reference proteome</keyword>
<dbReference type="AlphaFoldDB" id="A0A840BX56"/>
<dbReference type="EMBL" id="JACIEN010000001">
    <property type="protein sequence ID" value="MBB4015919.1"/>
    <property type="molecule type" value="Genomic_DNA"/>
</dbReference>
<gene>
    <name evidence="2" type="ORF">GGR16_000925</name>
</gene>
<evidence type="ECO:0000256" key="1">
    <source>
        <dbReference type="SAM" id="MobiDB-lite"/>
    </source>
</evidence>
<name>A0A840BX56_9HYPH</name>
<dbReference type="Proteomes" id="UP000577362">
    <property type="component" value="Unassembled WGS sequence"/>
</dbReference>
<reference evidence="2 3" key="1">
    <citation type="submission" date="2020-08" db="EMBL/GenBank/DDBJ databases">
        <title>Genomic Encyclopedia of Type Strains, Phase IV (KMG-IV): sequencing the most valuable type-strain genomes for metagenomic binning, comparative biology and taxonomic classification.</title>
        <authorList>
            <person name="Goeker M."/>
        </authorList>
    </citation>
    <scope>NUCLEOTIDE SEQUENCE [LARGE SCALE GENOMIC DNA]</scope>
    <source>
        <strain evidence="2 3">DSM 103737</strain>
    </source>
</reference>
<accession>A0A840BX56</accession>
<proteinExistence type="predicted"/>
<organism evidence="2 3">
    <name type="scientific">Chelatococcus caeni</name>
    <dbReference type="NCBI Taxonomy" id="1348468"/>
    <lineage>
        <taxon>Bacteria</taxon>
        <taxon>Pseudomonadati</taxon>
        <taxon>Pseudomonadota</taxon>
        <taxon>Alphaproteobacteria</taxon>
        <taxon>Hyphomicrobiales</taxon>
        <taxon>Chelatococcaceae</taxon>
        <taxon>Chelatococcus</taxon>
    </lineage>
</organism>
<feature type="region of interest" description="Disordered" evidence="1">
    <location>
        <begin position="1"/>
        <end position="75"/>
    </location>
</feature>
<evidence type="ECO:0000313" key="3">
    <source>
        <dbReference type="Proteomes" id="UP000577362"/>
    </source>
</evidence>
<comment type="caution">
    <text evidence="2">The sequence shown here is derived from an EMBL/GenBank/DDBJ whole genome shotgun (WGS) entry which is preliminary data.</text>
</comment>
<evidence type="ECO:0000313" key="2">
    <source>
        <dbReference type="EMBL" id="MBB4015919.1"/>
    </source>
</evidence>
<protein>
    <submittedName>
        <fullName evidence="2">Uncharacterized protein</fullName>
    </submittedName>
</protein>
<sequence>MPSGIRSSSPPPAYSLDRNDPAQFRGWSDRPPAYSPPAAQPRGAGTTSADAVWQQRGPVAGGGIHPAGSLRESNV</sequence>